<protein>
    <recommendedName>
        <fullName evidence="1">Methyltransferase domain-containing protein</fullName>
    </recommendedName>
</protein>
<keyword evidence="3" id="KW-1185">Reference proteome</keyword>
<accession>A0A512CGI0</accession>
<gene>
    <name evidence="2" type="ORF">CQA01_36840</name>
</gene>
<dbReference type="CDD" id="cd02440">
    <property type="entry name" value="AdoMet_MTases"/>
    <property type="match status" value="1"/>
</dbReference>
<comment type="caution">
    <text evidence="2">The sequence shown here is derived from an EMBL/GenBank/DDBJ whole genome shotgun (WGS) entry which is preliminary data.</text>
</comment>
<dbReference type="Pfam" id="PF13649">
    <property type="entry name" value="Methyltransf_25"/>
    <property type="match status" value="1"/>
</dbReference>
<dbReference type="Proteomes" id="UP000321301">
    <property type="component" value="Unassembled WGS sequence"/>
</dbReference>
<dbReference type="EMBL" id="BJYV01000021">
    <property type="protein sequence ID" value="GEO23150.1"/>
    <property type="molecule type" value="Genomic_DNA"/>
</dbReference>
<dbReference type="Gene3D" id="3.40.50.150">
    <property type="entry name" value="Vaccinia Virus protein VP39"/>
    <property type="match status" value="1"/>
</dbReference>
<proteinExistence type="predicted"/>
<dbReference type="InterPro" id="IPR041698">
    <property type="entry name" value="Methyltransf_25"/>
</dbReference>
<sequence>MKIKNAIEFKDNYNLIAPIYDGLATLFLGRKFHDSKWEFLDCIQPGDTVWLIGGGTGGNLPEILKRCGKEGKVIFMEASIKMLNKARKRIHSHVKNQVEFVCADDFKLSRKDKIDVVITQFLLDVLADDAIDALFDKVRQNVSSNTCWLFLDFYPVKNKKWLIHLMITSFSMLAGHPRKELPDYDKFFKGWGWEEIKTTFFEKGFYRAKVYKLAPKSIKSDTISLK</sequence>
<dbReference type="InterPro" id="IPR029063">
    <property type="entry name" value="SAM-dependent_MTases_sf"/>
</dbReference>
<evidence type="ECO:0000313" key="2">
    <source>
        <dbReference type="EMBL" id="GEO23150.1"/>
    </source>
</evidence>
<dbReference type="AlphaFoldDB" id="A0A512CGI0"/>
<dbReference type="SUPFAM" id="SSF53335">
    <property type="entry name" value="S-adenosyl-L-methionine-dependent methyltransferases"/>
    <property type="match status" value="1"/>
</dbReference>
<feature type="domain" description="Methyltransferase" evidence="1">
    <location>
        <begin position="52"/>
        <end position="141"/>
    </location>
</feature>
<dbReference type="RefSeq" id="WP_146948313.1">
    <property type="nucleotide sequence ID" value="NZ_BJYV01000021.1"/>
</dbReference>
<evidence type="ECO:0000259" key="1">
    <source>
        <dbReference type="Pfam" id="PF13649"/>
    </source>
</evidence>
<organism evidence="2 3">
    <name type="scientific">Cyclobacterium qasimii</name>
    <dbReference type="NCBI Taxonomy" id="1350429"/>
    <lineage>
        <taxon>Bacteria</taxon>
        <taxon>Pseudomonadati</taxon>
        <taxon>Bacteroidota</taxon>
        <taxon>Cytophagia</taxon>
        <taxon>Cytophagales</taxon>
        <taxon>Cyclobacteriaceae</taxon>
        <taxon>Cyclobacterium</taxon>
    </lineage>
</organism>
<reference evidence="2 3" key="1">
    <citation type="submission" date="2019-07" db="EMBL/GenBank/DDBJ databases">
        <title>Whole genome shotgun sequence of Cyclobacterium qasimii NBRC 106168.</title>
        <authorList>
            <person name="Hosoyama A."/>
            <person name="Uohara A."/>
            <person name="Ohji S."/>
            <person name="Ichikawa N."/>
        </authorList>
    </citation>
    <scope>NUCLEOTIDE SEQUENCE [LARGE SCALE GENOMIC DNA]</scope>
    <source>
        <strain evidence="2 3">NBRC 106168</strain>
    </source>
</reference>
<name>A0A512CGI0_9BACT</name>
<evidence type="ECO:0000313" key="3">
    <source>
        <dbReference type="Proteomes" id="UP000321301"/>
    </source>
</evidence>